<keyword evidence="10 11" id="KW-0472">Membrane</keyword>
<comment type="subcellular location">
    <subcellularLocation>
        <location evidence="1">Membrane</location>
    </subcellularLocation>
</comment>
<dbReference type="PANTHER" id="PTHR24282:SF220">
    <property type="entry name" value="CYTOCHROME P450 CYP72A219-LIKE"/>
    <property type="match status" value="1"/>
</dbReference>
<dbReference type="SUPFAM" id="SSF48264">
    <property type="entry name" value="Cytochrome P450"/>
    <property type="match status" value="1"/>
</dbReference>
<evidence type="ECO:0000313" key="12">
    <source>
        <dbReference type="EMBL" id="PHT78940.1"/>
    </source>
</evidence>
<dbReference type="Proteomes" id="UP000222542">
    <property type="component" value="Unassembled WGS sequence"/>
</dbReference>
<proteinExistence type="inferred from homology"/>
<sequence>MAAAMVIGATIGILVASFIGKMLYAVWWWPKMMEKKLQEEGIHGHPYKLLFGNLKEMMKMSREAKKQPLLNHHILPCVNPFLLHLSNTYEKTFVLWAGLTPRVTVTDPKLIREVVNRYNEFEKPKSNAFIDMFVTRLASYNGEI</sequence>
<gene>
    <name evidence="12" type="ORF">T459_16992</name>
</gene>
<keyword evidence="7" id="KW-0560">Oxidoreductase</keyword>
<evidence type="ECO:0000256" key="7">
    <source>
        <dbReference type="ARBA" id="ARBA00023002"/>
    </source>
</evidence>
<dbReference type="OMA" id="HEKTCIS"/>
<protein>
    <submittedName>
        <fullName evidence="12">Uncharacterized protein</fullName>
    </submittedName>
</protein>
<dbReference type="GO" id="GO:0004497">
    <property type="term" value="F:monooxygenase activity"/>
    <property type="evidence" value="ECO:0007669"/>
    <property type="project" value="UniProtKB-KW"/>
</dbReference>
<dbReference type="AlphaFoldDB" id="A0A2G2ZAA8"/>
<evidence type="ECO:0000256" key="4">
    <source>
        <dbReference type="ARBA" id="ARBA00022692"/>
    </source>
</evidence>
<evidence type="ECO:0000256" key="8">
    <source>
        <dbReference type="ARBA" id="ARBA00023004"/>
    </source>
</evidence>
<keyword evidence="5" id="KW-0479">Metal-binding</keyword>
<keyword evidence="9" id="KW-0503">Monooxygenase</keyword>
<evidence type="ECO:0000256" key="11">
    <source>
        <dbReference type="SAM" id="Phobius"/>
    </source>
</evidence>
<keyword evidence="3" id="KW-0349">Heme</keyword>
<keyword evidence="8" id="KW-0408">Iron</keyword>
<dbReference type="PANTHER" id="PTHR24282">
    <property type="entry name" value="CYTOCHROME P450 FAMILY MEMBER"/>
    <property type="match status" value="1"/>
</dbReference>
<organism evidence="12 13">
    <name type="scientific">Capsicum annuum</name>
    <name type="common">Capsicum pepper</name>
    <dbReference type="NCBI Taxonomy" id="4072"/>
    <lineage>
        <taxon>Eukaryota</taxon>
        <taxon>Viridiplantae</taxon>
        <taxon>Streptophyta</taxon>
        <taxon>Embryophyta</taxon>
        <taxon>Tracheophyta</taxon>
        <taxon>Spermatophyta</taxon>
        <taxon>Magnoliopsida</taxon>
        <taxon>eudicotyledons</taxon>
        <taxon>Gunneridae</taxon>
        <taxon>Pentapetalae</taxon>
        <taxon>asterids</taxon>
        <taxon>lamiids</taxon>
        <taxon>Solanales</taxon>
        <taxon>Solanaceae</taxon>
        <taxon>Solanoideae</taxon>
        <taxon>Capsiceae</taxon>
        <taxon>Capsicum</taxon>
    </lineage>
</organism>
<dbReference type="GO" id="GO:0016020">
    <property type="term" value="C:membrane"/>
    <property type="evidence" value="ECO:0007669"/>
    <property type="project" value="UniProtKB-SubCell"/>
</dbReference>
<dbReference type="InterPro" id="IPR036396">
    <property type="entry name" value="Cyt_P450_sf"/>
</dbReference>
<dbReference type="GO" id="GO:0005506">
    <property type="term" value="F:iron ion binding"/>
    <property type="evidence" value="ECO:0007669"/>
    <property type="project" value="InterPro"/>
</dbReference>
<comment type="similarity">
    <text evidence="2">Belongs to the cytochrome P450 family.</text>
</comment>
<evidence type="ECO:0000256" key="3">
    <source>
        <dbReference type="ARBA" id="ARBA00022617"/>
    </source>
</evidence>
<evidence type="ECO:0000256" key="9">
    <source>
        <dbReference type="ARBA" id="ARBA00023033"/>
    </source>
</evidence>
<reference evidence="12 13" key="1">
    <citation type="journal article" date="2014" name="Nat. Genet.">
        <title>Genome sequence of the hot pepper provides insights into the evolution of pungency in Capsicum species.</title>
        <authorList>
            <person name="Kim S."/>
            <person name="Park M."/>
            <person name="Yeom S.I."/>
            <person name="Kim Y.M."/>
            <person name="Lee J.M."/>
            <person name="Lee H.A."/>
            <person name="Seo E."/>
            <person name="Choi J."/>
            <person name="Cheong K."/>
            <person name="Kim K.T."/>
            <person name="Jung K."/>
            <person name="Lee G.W."/>
            <person name="Oh S.K."/>
            <person name="Bae C."/>
            <person name="Kim S.B."/>
            <person name="Lee H.Y."/>
            <person name="Kim S.Y."/>
            <person name="Kim M.S."/>
            <person name="Kang B.C."/>
            <person name="Jo Y.D."/>
            <person name="Yang H.B."/>
            <person name="Jeong H.J."/>
            <person name="Kang W.H."/>
            <person name="Kwon J.K."/>
            <person name="Shin C."/>
            <person name="Lim J.Y."/>
            <person name="Park J.H."/>
            <person name="Huh J.H."/>
            <person name="Kim J.S."/>
            <person name="Kim B.D."/>
            <person name="Cohen O."/>
            <person name="Paran I."/>
            <person name="Suh M.C."/>
            <person name="Lee S.B."/>
            <person name="Kim Y.K."/>
            <person name="Shin Y."/>
            <person name="Noh S.J."/>
            <person name="Park J."/>
            <person name="Seo Y.S."/>
            <person name="Kwon S.Y."/>
            <person name="Kim H.A."/>
            <person name="Park J.M."/>
            <person name="Kim H.J."/>
            <person name="Choi S.B."/>
            <person name="Bosland P.W."/>
            <person name="Reeves G."/>
            <person name="Jo S.H."/>
            <person name="Lee B.W."/>
            <person name="Cho H.T."/>
            <person name="Choi H.S."/>
            <person name="Lee M.S."/>
            <person name="Yu Y."/>
            <person name="Do Choi Y."/>
            <person name="Park B.S."/>
            <person name="van Deynze A."/>
            <person name="Ashrafi H."/>
            <person name="Hill T."/>
            <person name="Kim W.T."/>
            <person name="Pai H.S."/>
            <person name="Ahn H.K."/>
            <person name="Yeam I."/>
            <person name="Giovannoni J.J."/>
            <person name="Rose J.K."/>
            <person name="Sorensen I."/>
            <person name="Lee S.J."/>
            <person name="Kim R.W."/>
            <person name="Choi I.Y."/>
            <person name="Choi B.S."/>
            <person name="Lim J.S."/>
            <person name="Lee Y.H."/>
            <person name="Choi D."/>
        </authorList>
    </citation>
    <scope>NUCLEOTIDE SEQUENCE [LARGE SCALE GENOMIC DNA]</scope>
    <source>
        <strain evidence="13">cv. CM334</strain>
    </source>
</reference>
<evidence type="ECO:0000313" key="13">
    <source>
        <dbReference type="Proteomes" id="UP000222542"/>
    </source>
</evidence>
<evidence type="ECO:0000256" key="1">
    <source>
        <dbReference type="ARBA" id="ARBA00004370"/>
    </source>
</evidence>
<name>A0A2G2ZAA8_CAPAN</name>
<evidence type="ECO:0000256" key="10">
    <source>
        <dbReference type="ARBA" id="ARBA00023136"/>
    </source>
</evidence>
<dbReference type="InterPro" id="IPR050665">
    <property type="entry name" value="Cytochrome_P450_Monooxygen"/>
</dbReference>
<dbReference type="GO" id="GO:0020037">
    <property type="term" value="F:heme binding"/>
    <property type="evidence" value="ECO:0007669"/>
    <property type="project" value="InterPro"/>
</dbReference>
<dbReference type="Gene3D" id="1.10.630.10">
    <property type="entry name" value="Cytochrome P450"/>
    <property type="match status" value="1"/>
</dbReference>
<evidence type="ECO:0000256" key="5">
    <source>
        <dbReference type="ARBA" id="ARBA00022723"/>
    </source>
</evidence>
<comment type="caution">
    <text evidence="12">The sequence shown here is derived from an EMBL/GenBank/DDBJ whole genome shotgun (WGS) entry which is preliminary data.</text>
</comment>
<dbReference type="GO" id="GO:0016705">
    <property type="term" value="F:oxidoreductase activity, acting on paired donors, with incorporation or reduction of molecular oxygen"/>
    <property type="evidence" value="ECO:0007669"/>
    <property type="project" value="InterPro"/>
</dbReference>
<dbReference type="STRING" id="4072.A0A2G2ZAA8"/>
<accession>A0A2G2ZAA8</accession>
<dbReference type="EMBL" id="AYRZ02000006">
    <property type="protein sequence ID" value="PHT78940.1"/>
    <property type="molecule type" value="Genomic_DNA"/>
</dbReference>
<feature type="transmembrane region" description="Helical" evidence="11">
    <location>
        <begin position="6"/>
        <end position="29"/>
    </location>
</feature>
<keyword evidence="6 11" id="KW-1133">Transmembrane helix</keyword>
<evidence type="ECO:0000256" key="6">
    <source>
        <dbReference type="ARBA" id="ARBA00022989"/>
    </source>
</evidence>
<evidence type="ECO:0000256" key="2">
    <source>
        <dbReference type="ARBA" id="ARBA00010617"/>
    </source>
</evidence>
<keyword evidence="4 11" id="KW-0812">Transmembrane</keyword>
<dbReference type="Gramene" id="PHT78940">
    <property type="protein sequence ID" value="PHT78940"/>
    <property type="gene ID" value="T459_16992"/>
</dbReference>
<reference evidence="12 13" key="2">
    <citation type="journal article" date="2017" name="Genome Biol.">
        <title>New reference genome sequences of hot pepper reveal the massive evolution of plant disease-resistance genes by retroduplication.</title>
        <authorList>
            <person name="Kim S."/>
            <person name="Park J."/>
            <person name="Yeom S.I."/>
            <person name="Kim Y.M."/>
            <person name="Seo E."/>
            <person name="Kim K.T."/>
            <person name="Kim M.S."/>
            <person name="Lee J.M."/>
            <person name="Cheong K."/>
            <person name="Shin H.S."/>
            <person name="Kim S.B."/>
            <person name="Han K."/>
            <person name="Lee J."/>
            <person name="Park M."/>
            <person name="Lee H.A."/>
            <person name="Lee H.Y."/>
            <person name="Lee Y."/>
            <person name="Oh S."/>
            <person name="Lee J.H."/>
            <person name="Choi E."/>
            <person name="Choi E."/>
            <person name="Lee S.E."/>
            <person name="Jeon J."/>
            <person name="Kim H."/>
            <person name="Choi G."/>
            <person name="Song H."/>
            <person name="Lee J."/>
            <person name="Lee S.C."/>
            <person name="Kwon J.K."/>
            <person name="Lee H.Y."/>
            <person name="Koo N."/>
            <person name="Hong Y."/>
            <person name="Kim R.W."/>
            <person name="Kang W.H."/>
            <person name="Huh J.H."/>
            <person name="Kang B.C."/>
            <person name="Yang T.J."/>
            <person name="Lee Y.H."/>
            <person name="Bennetzen J.L."/>
            <person name="Choi D."/>
        </authorList>
    </citation>
    <scope>NUCLEOTIDE SEQUENCE [LARGE SCALE GENOMIC DNA]</scope>
    <source>
        <strain evidence="13">cv. CM334</strain>
    </source>
</reference>
<keyword evidence="13" id="KW-1185">Reference proteome</keyword>